<dbReference type="AlphaFoldDB" id="A0A4Y2LKM4"/>
<protein>
    <submittedName>
        <fullName evidence="1">Uncharacterized protein</fullName>
    </submittedName>
</protein>
<dbReference type="EMBL" id="BGPR01005912">
    <property type="protein sequence ID" value="GBN14533.1"/>
    <property type="molecule type" value="Genomic_DNA"/>
</dbReference>
<sequence>MVFETASLQVEITVQSGQQLRKTIVPIQSPHEHHSSQVNSLIQMQDYALINSKTERTACNSTTHLAAGTQLFLKPIRREDPALETEILPVRNRSISDSRSRVALLFLFFCNLNPSRTRFLTIEVFRCRFFQIR</sequence>
<evidence type="ECO:0000313" key="1">
    <source>
        <dbReference type="EMBL" id="GBN14533.1"/>
    </source>
</evidence>
<organism evidence="1 2">
    <name type="scientific">Araneus ventricosus</name>
    <name type="common">Orbweaver spider</name>
    <name type="synonym">Epeira ventricosa</name>
    <dbReference type="NCBI Taxonomy" id="182803"/>
    <lineage>
        <taxon>Eukaryota</taxon>
        <taxon>Metazoa</taxon>
        <taxon>Ecdysozoa</taxon>
        <taxon>Arthropoda</taxon>
        <taxon>Chelicerata</taxon>
        <taxon>Arachnida</taxon>
        <taxon>Araneae</taxon>
        <taxon>Araneomorphae</taxon>
        <taxon>Entelegynae</taxon>
        <taxon>Araneoidea</taxon>
        <taxon>Araneidae</taxon>
        <taxon>Araneus</taxon>
    </lineage>
</organism>
<accession>A0A4Y2LKM4</accession>
<keyword evidence="2" id="KW-1185">Reference proteome</keyword>
<gene>
    <name evidence="1" type="ORF">AVEN_138429_1</name>
</gene>
<comment type="caution">
    <text evidence="1">The sequence shown here is derived from an EMBL/GenBank/DDBJ whole genome shotgun (WGS) entry which is preliminary data.</text>
</comment>
<reference evidence="1 2" key="1">
    <citation type="journal article" date="2019" name="Sci. Rep.">
        <title>Orb-weaving spider Araneus ventricosus genome elucidates the spidroin gene catalogue.</title>
        <authorList>
            <person name="Kono N."/>
            <person name="Nakamura H."/>
            <person name="Ohtoshi R."/>
            <person name="Moran D.A.P."/>
            <person name="Shinohara A."/>
            <person name="Yoshida Y."/>
            <person name="Fujiwara M."/>
            <person name="Mori M."/>
            <person name="Tomita M."/>
            <person name="Arakawa K."/>
        </authorList>
    </citation>
    <scope>NUCLEOTIDE SEQUENCE [LARGE SCALE GENOMIC DNA]</scope>
</reference>
<name>A0A4Y2LKM4_ARAVE</name>
<dbReference type="Proteomes" id="UP000499080">
    <property type="component" value="Unassembled WGS sequence"/>
</dbReference>
<proteinExistence type="predicted"/>
<evidence type="ECO:0000313" key="2">
    <source>
        <dbReference type="Proteomes" id="UP000499080"/>
    </source>
</evidence>